<sequence>PETAKRIDIKLEVDICRSPVPQTARRGADQLQQRLQVFSELQSMASTAPAWLVAVVSLVSTVAAVEVLEASGRSVVQTKYDAAAKKQELDYKVRGRQEAQPNFYYQPIAANRTELPPLFKPSSGGRGSSGSSRDAPPWRFGSSDSSLPHRGGLSDDPGPRPSESSFFSRLSSGKGSFSSNLNDFADASRKRESGARATDTLTAPRSSRLAEGPAAFPAADVFPTSKSPRSSRFASGGDFSSSISSGDDSRLDFSSGLSDGRGFSKGFAAGSGSGSKLSSGGDGSFSSSSGSSSSSSDGPSGGFLSGFFPSLSPFGTQDASPFPSRSPFADESDGVSSFSRTPPSTLTLFATSSSFVDDDDDDGASSSSSGRLRGEDSDPGRPSYASDEDRGDADSGGRYERGYLHTREFRDTKAVGSPGTAAPPPAARPSRTRGAPGRYKRKRQHKTLAEAKPPLRNYSEQQYRTPYSDHRDNHTDYKYYEDHDGNDTHREHHYRHVVSYHHYYNASDGNASTAAPYSRDAAYDALRLAKKHNYNVDHVYNADGRYIPIVHKPAASGNLTEGDFPDGPHVKHHYYYNEYTHDHRNKSEGPTVRHHYHDKDVKVFYHDHRNKSGSSGDSKYSTYSPGAYSSSSTYGPDYQGSESSSSSEGYASSSSSEKPIVKHHHHVKEFHYDEKGRLIDPKKYNYTNMYSSSNYTKYDDDDTGGSSGEDGDEESRGSYSEPSGDTRHASDQDDDGREDGGDGRHQTHAGYRSGLRDDHATKSYYYNSNHHNHYSGRNRETTHGAPRATAARYETAAEDAGSAPLPPPHRAPPAAAFRPAKAAVGYQLHYRDFGDHTFSSKEVSFEDGFSFHKEKRGGPSGSYLETYTSPGGGGGYFSSFRSARDGGDDAAGGRLRGLGGSGYRSGLVTRDVEPATALAGGKRAAVPVHALGTNAALAGLGHHAARAFPDHTRSLVSRGNIGYILVDPLGELPTIRIHASLVNSPHHPAAAVAHSAPYPRYAPAPSLSPVLAHGLAHGLAPAAPTRTSFFSTSDPFHPATAPVTALRRVDHRWSSPSPSPPSTPSPTPTAPTTPSPTTSDPTTTPTLTN</sequence>
<feature type="region of interest" description="Disordered" evidence="1">
    <location>
        <begin position="1046"/>
        <end position="1089"/>
    </location>
</feature>
<feature type="compositionally biased region" description="Low complexity" evidence="1">
    <location>
        <begin position="264"/>
        <end position="298"/>
    </location>
</feature>
<feature type="non-terminal residue" evidence="2">
    <location>
        <position position="1089"/>
    </location>
</feature>
<feature type="compositionally biased region" description="Pro residues" evidence="1">
    <location>
        <begin position="1057"/>
        <end position="1074"/>
    </location>
</feature>
<feature type="compositionally biased region" description="Low complexity" evidence="1">
    <location>
        <begin position="161"/>
        <end position="179"/>
    </location>
</feature>
<evidence type="ECO:0000313" key="2">
    <source>
        <dbReference type="EMBL" id="KAK3916065.1"/>
    </source>
</evidence>
<protein>
    <submittedName>
        <fullName evidence="2">Attacin-B</fullName>
    </submittedName>
</protein>
<reference evidence="2" key="1">
    <citation type="submission" date="2021-07" db="EMBL/GenBank/DDBJ databases">
        <authorList>
            <person name="Catto M.A."/>
            <person name="Jacobson A."/>
            <person name="Kennedy G."/>
            <person name="Labadie P."/>
            <person name="Hunt B.G."/>
            <person name="Srinivasan R."/>
        </authorList>
    </citation>
    <scope>NUCLEOTIDE SEQUENCE</scope>
    <source>
        <strain evidence="2">PL_HMW_Pooled</strain>
        <tissue evidence="2">Head</tissue>
    </source>
</reference>
<keyword evidence="3" id="KW-1185">Reference proteome</keyword>
<evidence type="ECO:0000313" key="3">
    <source>
        <dbReference type="Proteomes" id="UP001219518"/>
    </source>
</evidence>
<feature type="region of interest" description="Disordered" evidence="1">
    <location>
        <begin position="115"/>
        <end position="445"/>
    </location>
</feature>
<feature type="compositionally biased region" description="Acidic residues" evidence="1">
    <location>
        <begin position="699"/>
        <end position="713"/>
    </location>
</feature>
<feature type="compositionally biased region" description="Low complexity" evidence="1">
    <location>
        <begin position="620"/>
        <end position="657"/>
    </location>
</feature>
<feature type="region of interest" description="Disordered" evidence="1">
    <location>
        <begin position="690"/>
        <end position="815"/>
    </location>
</feature>
<feature type="compositionally biased region" description="Low complexity" evidence="1">
    <location>
        <begin position="305"/>
        <end position="315"/>
    </location>
</feature>
<comment type="caution">
    <text evidence="2">The sequence shown here is derived from an EMBL/GenBank/DDBJ whole genome shotgun (WGS) entry which is preliminary data.</text>
</comment>
<dbReference type="AlphaFoldDB" id="A0AAE1H8Z7"/>
<feature type="compositionally biased region" description="Low complexity" evidence="1">
    <location>
        <begin position="428"/>
        <end position="437"/>
    </location>
</feature>
<dbReference type="Proteomes" id="UP001219518">
    <property type="component" value="Unassembled WGS sequence"/>
</dbReference>
<evidence type="ECO:0000256" key="1">
    <source>
        <dbReference type="SAM" id="MobiDB-lite"/>
    </source>
</evidence>
<gene>
    <name evidence="2" type="ORF">KUF71_025323</name>
</gene>
<feature type="compositionally biased region" description="Basic and acidic residues" evidence="1">
    <location>
        <begin position="392"/>
        <end position="413"/>
    </location>
</feature>
<feature type="region of interest" description="Disordered" evidence="1">
    <location>
        <begin position="607"/>
        <end position="661"/>
    </location>
</feature>
<dbReference type="EMBL" id="JAHWGI010000485">
    <property type="protein sequence ID" value="KAK3916065.1"/>
    <property type="molecule type" value="Genomic_DNA"/>
</dbReference>
<name>A0AAE1H8Z7_9NEOP</name>
<feature type="compositionally biased region" description="Low complexity" evidence="1">
    <location>
        <begin position="785"/>
        <end position="800"/>
    </location>
</feature>
<feature type="compositionally biased region" description="Low complexity" evidence="1">
    <location>
        <begin position="235"/>
        <end position="246"/>
    </location>
</feature>
<reference evidence="2" key="2">
    <citation type="journal article" date="2023" name="BMC Genomics">
        <title>Pest status, molecular evolution, and epigenetic factors derived from the genome assembly of Frankliniella fusca, a thysanopteran phytovirus vector.</title>
        <authorList>
            <person name="Catto M.A."/>
            <person name="Labadie P.E."/>
            <person name="Jacobson A.L."/>
            <person name="Kennedy G.G."/>
            <person name="Srinivasan R."/>
            <person name="Hunt B.G."/>
        </authorList>
    </citation>
    <scope>NUCLEOTIDE SEQUENCE</scope>
    <source>
        <strain evidence="2">PL_HMW_Pooled</strain>
    </source>
</reference>
<accession>A0AAE1H8Z7</accession>
<feature type="compositionally biased region" description="Low complexity" evidence="1">
    <location>
        <begin position="341"/>
        <end position="355"/>
    </location>
</feature>
<feature type="compositionally biased region" description="Polar residues" evidence="1">
    <location>
        <begin position="224"/>
        <end position="233"/>
    </location>
</feature>
<feature type="compositionally biased region" description="Low complexity" evidence="1">
    <location>
        <begin position="1075"/>
        <end position="1089"/>
    </location>
</feature>
<proteinExistence type="predicted"/>
<organism evidence="2 3">
    <name type="scientific">Frankliniella fusca</name>
    <dbReference type="NCBI Taxonomy" id="407009"/>
    <lineage>
        <taxon>Eukaryota</taxon>
        <taxon>Metazoa</taxon>
        <taxon>Ecdysozoa</taxon>
        <taxon>Arthropoda</taxon>
        <taxon>Hexapoda</taxon>
        <taxon>Insecta</taxon>
        <taxon>Pterygota</taxon>
        <taxon>Neoptera</taxon>
        <taxon>Paraneoptera</taxon>
        <taxon>Thysanoptera</taxon>
        <taxon>Terebrantia</taxon>
        <taxon>Thripoidea</taxon>
        <taxon>Thripidae</taxon>
        <taxon>Frankliniella</taxon>
    </lineage>
</organism>